<evidence type="ECO:0000313" key="2">
    <source>
        <dbReference type="Proteomes" id="UP000219072"/>
    </source>
</evidence>
<accession>A0A286E7V3</accession>
<organism evidence="1 2">
    <name type="scientific">Streptomyces zhaozhouensis</name>
    <dbReference type="NCBI Taxonomy" id="1300267"/>
    <lineage>
        <taxon>Bacteria</taxon>
        <taxon>Bacillati</taxon>
        <taxon>Actinomycetota</taxon>
        <taxon>Actinomycetes</taxon>
        <taxon>Kitasatosporales</taxon>
        <taxon>Streptomycetaceae</taxon>
        <taxon>Streptomyces</taxon>
    </lineage>
</organism>
<keyword evidence="2" id="KW-1185">Reference proteome</keyword>
<dbReference type="InterPro" id="IPR046200">
    <property type="entry name" value="DUF6233"/>
</dbReference>
<dbReference type="EMBL" id="OCNE01000028">
    <property type="protein sequence ID" value="SOD66934.1"/>
    <property type="molecule type" value="Genomic_DNA"/>
</dbReference>
<protein>
    <submittedName>
        <fullName evidence="1">Uncharacterized protein</fullName>
    </submittedName>
</protein>
<dbReference type="AlphaFoldDB" id="A0A286E7V3"/>
<dbReference type="Pfam" id="PF19746">
    <property type="entry name" value="DUF6233"/>
    <property type="match status" value="1"/>
</dbReference>
<dbReference type="RefSeq" id="WP_097233862.1">
    <property type="nucleotide sequence ID" value="NZ_OCNE01000028.1"/>
</dbReference>
<evidence type="ECO:0000313" key="1">
    <source>
        <dbReference type="EMBL" id="SOD66934.1"/>
    </source>
</evidence>
<proteinExistence type="predicted"/>
<reference evidence="1 2" key="1">
    <citation type="submission" date="2017-09" db="EMBL/GenBank/DDBJ databases">
        <authorList>
            <person name="Ehlers B."/>
            <person name="Leendertz F.H."/>
        </authorList>
    </citation>
    <scope>NUCLEOTIDE SEQUENCE [LARGE SCALE GENOMIC DNA]</scope>
    <source>
        <strain evidence="1 2">CGMCC 4.7095</strain>
    </source>
</reference>
<sequence>MVLPDGQQVYAVVHARRRESGLGDGGWWYRLTLPLWSATHLPGDRLLAEPFTVEWWAPAHVCTPLKGQDYDEVVTEPAQGTAARPRWVLEDVLNPSPDAPELVVHRGDCAAGQGPLRPATAEQVREAAASGRTARCSICSPPT</sequence>
<dbReference type="Proteomes" id="UP000219072">
    <property type="component" value="Unassembled WGS sequence"/>
</dbReference>
<dbReference type="OrthoDB" id="4350540at2"/>
<name>A0A286E7V3_9ACTN</name>
<gene>
    <name evidence="1" type="ORF">SAMN06297387_1284</name>
</gene>